<dbReference type="AlphaFoldDB" id="A0A7W1XTK8"/>
<feature type="transmembrane region" description="Helical" evidence="12">
    <location>
        <begin position="17"/>
        <end position="35"/>
    </location>
</feature>
<protein>
    <submittedName>
        <fullName evidence="14">Site-2 protease family protein</fullName>
    </submittedName>
</protein>
<feature type="domain" description="Peptidase M50" evidence="13">
    <location>
        <begin position="65"/>
        <end position="139"/>
    </location>
</feature>
<dbReference type="EMBL" id="JACEOL010000037">
    <property type="protein sequence ID" value="MBA4603009.1"/>
    <property type="molecule type" value="Genomic_DNA"/>
</dbReference>
<dbReference type="Pfam" id="PF02163">
    <property type="entry name" value="Peptidase_M50"/>
    <property type="match status" value="2"/>
</dbReference>
<feature type="transmembrane region" description="Helical" evidence="12">
    <location>
        <begin position="55"/>
        <end position="76"/>
    </location>
</feature>
<feature type="transmembrane region" description="Helical" evidence="12">
    <location>
        <begin position="145"/>
        <end position="167"/>
    </location>
</feature>
<dbReference type="GO" id="GO:0016020">
    <property type="term" value="C:membrane"/>
    <property type="evidence" value="ECO:0007669"/>
    <property type="project" value="UniProtKB-SubCell"/>
</dbReference>
<dbReference type="PANTHER" id="PTHR39188">
    <property type="entry name" value="MEMBRANE-ASSOCIATED ZINC METALLOPROTEASE M50B"/>
    <property type="match status" value="1"/>
</dbReference>
<comment type="similarity">
    <text evidence="3">Belongs to the peptidase M50B family.</text>
</comment>
<comment type="cofactor">
    <cofactor evidence="1">
        <name>Zn(2+)</name>
        <dbReference type="ChEBI" id="CHEBI:29105"/>
    </cofactor>
</comment>
<dbReference type="GO" id="GO:0046872">
    <property type="term" value="F:metal ion binding"/>
    <property type="evidence" value="ECO:0007669"/>
    <property type="project" value="UniProtKB-KW"/>
</dbReference>
<evidence type="ECO:0000256" key="5">
    <source>
        <dbReference type="ARBA" id="ARBA00022692"/>
    </source>
</evidence>
<accession>A0A7W1XTK8</accession>
<keyword evidence="9 12" id="KW-1133">Transmembrane helix</keyword>
<dbReference type="InterPro" id="IPR008915">
    <property type="entry name" value="Peptidase_M50"/>
</dbReference>
<sequence>MEQEHSKKPKHRITSRLGWLGVLLIGIGSKLKALLPLLKFGKFGGTLLTMAISIWGYALLFPFHFAVGLVVMIFIHEMGHVLAARMKGLPVSAPAFIPFVGALITMKKQPSDAATEAFVALGGPLLGTAGAIASYGLGVWLDQELLVMIAYLGLFINLFNLIPIHPLDGGRIVVAITRWLWVVGLIAGFVLIIYLRSILLILIYILFVFDLWATYGKKKSKKKEFVIETKVKKERFEEAGLWIPGENHQRSLPFRQYCFLDTQKEMAEVAYPGIGTILQFEMPGQIHEIYLVRTIPPSWEEPDVRMVLKGAYSPIRIGGMQSDEKYYSVSPKLRWAFGIAYVGLAVLIGYMMIHIGGLAMMNSY</sequence>
<evidence type="ECO:0000256" key="9">
    <source>
        <dbReference type="ARBA" id="ARBA00022989"/>
    </source>
</evidence>
<evidence type="ECO:0000256" key="10">
    <source>
        <dbReference type="ARBA" id="ARBA00023049"/>
    </source>
</evidence>
<feature type="transmembrane region" description="Helical" evidence="12">
    <location>
        <begin position="335"/>
        <end position="361"/>
    </location>
</feature>
<dbReference type="PANTHER" id="PTHR39188:SF3">
    <property type="entry name" value="STAGE IV SPORULATION PROTEIN FB"/>
    <property type="match status" value="1"/>
</dbReference>
<keyword evidence="11 12" id="KW-0472">Membrane</keyword>
<evidence type="ECO:0000256" key="2">
    <source>
        <dbReference type="ARBA" id="ARBA00004141"/>
    </source>
</evidence>
<evidence type="ECO:0000256" key="6">
    <source>
        <dbReference type="ARBA" id="ARBA00022723"/>
    </source>
</evidence>
<dbReference type="Proteomes" id="UP000538292">
    <property type="component" value="Unassembled WGS sequence"/>
</dbReference>
<dbReference type="RefSeq" id="WP_181741121.1">
    <property type="nucleotide sequence ID" value="NZ_JACEOL010000037.1"/>
</dbReference>
<feature type="transmembrane region" description="Helical" evidence="12">
    <location>
        <begin position="88"/>
        <end position="106"/>
    </location>
</feature>
<keyword evidence="5 12" id="KW-0812">Transmembrane</keyword>
<keyword evidence="6" id="KW-0479">Metal-binding</keyword>
<keyword evidence="7" id="KW-0378">Hydrolase</keyword>
<keyword evidence="4 14" id="KW-0645">Protease</keyword>
<dbReference type="GO" id="GO:0006508">
    <property type="term" value="P:proteolysis"/>
    <property type="evidence" value="ECO:0007669"/>
    <property type="project" value="UniProtKB-KW"/>
</dbReference>
<feature type="domain" description="Peptidase M50" evidence="13">
    <location>
        <begin position="144"/>
        <end position="179"/>
    </location>
</feature>
<keyword evidence="8" id="KW-0862">Zinc</keyword>
<feature type="transmembrane region" description="Helical" evidence="12">
    <location>
        <begin position="179"/>
        <end position="212"/>
    </location>
</feature>
<evidence type="ECO:0000256" key="7">
    <source>
        <dbReference type="ARBA" id="ARBA00022801"/>
    </source>
</evidence>
<dbReference type="CDD" id="cd06160">
    <property type="entry name" value="S2P-M50_like_2"/>
    <property type="match status" value="1"/>
</dbReference>
<reference evidence="14 15" key="1">
    <citation type="submission" date="2020-07" db="EMBL/GenBank/DDBJ databases">
        <title>Thermoactinomyces phylogeny.</title>
        <authorList>
            <person name="Dunlap C."/>
        </authorList>
    </citation>
    <scope>NUCLEOTIDE SEQUENCE [LARGE SCALE GENOMIC DNA]</scope>
    <source>
        <strain evidence="14 15">AMNI-1</strain>
    </source>
</reference>
<evidence type="ECO:0000256" key="12">
    <source>
        <dbReference type="SAM" id="Phobius"/>
    </source>
</evidence>
<evidence type="ECO:0000256" key="3">
    <source>
        <dbReference type="ARBA" id="ARBA00007931"/>
    </source>
</evidence>
<keyword evidence="10" id="KW-0482">Metalloprotease</keyword>
<name>A0A7W1XTK8_9BACL</name>
<proteinExistence type="inferred from homology"/>
<evidence type="ECO:0000256" key="4">
    <source>
        <dbReference type="ARBA" id="ARBA00022670"/>
    </source>
</evidence>
<evidence type="ECO:0000313" key="15">
    <source>
        <dbReference type="Proteomes" id="UP000538292"/>
    </source>
</evidence>
<evidence type="ECO:0000313" key="14">
    <source>
        <dbReference type="EMBL" id="MBA4603009.1"/>
    </source>
</evidence>
<organism evidence="14 15">
    <name type="scientific">Thermoactinomyces mirandus</name>
    <dbReference type="NCBI Taxonomy" id="2756294"/>
    <lineage>
        <taxon>Bacteria</taxon>
        <taxon>Bacillati</taxon>
        <taxon>Bacillota</taxon>
        <taxon>Bacilli</taxon>
        <taxon>Bacillales</taxon>
        <taxon>Thermoactinomycetaceae</taxon>
        <taxon>Thermoactinomyces</taxon>
    </lineage>
</organism>
<evidence type="ECO:0000259" key="13">
    <source>
        <dbReference type="Pfam" id="PF02163"/>
    </source>
</evidence>
<keyword evidence="15" id="KW-1185">Reference proteome</keyword>
<dbReference type="GO" id="GO:0008237">
    <property type="term" value="F:metallopeptidase activity"/>
    <property type="evidence" value="ECO:0007669"/>
    <property type="project" value="UniProtKB-KW"/>
</dbReference>
<gene>
    <name evidence="14" type="ORF">H2C83_11915</name>
</gene>
<feature type="transmembrane region" description="Helical" evidence="12">
    <location>
        <begin position="118"/>
        <end position="138"/>
    </location>
</feature>
<evidence type="ECO:0000256" key="8">
    <source>
        <dbReference type="ARBA" id="ARBA00022833"/>
    </source>
</evidence>
<evidence type="ECO:0000256" key="11">
    <source>
        <dbReference type="ARBA" id="ARBA00023136"/>
    </source>
</evidence>
<comment type="caution">
    <text evidence="14">The sequence shown here is derived from an EMBL/GenBank/DDBJ whole genome shotgun (WGS) entry which is preliminary data.</text>
</comment>
<evidence type="ECO:0000256" key="1">
    <source>
        <dbReference type="ARBA" id="ARBA00001947"/>
    </source>
</evidence>
<comment type="subcellular location">
    <subcellularLocation>
        <location evidence="2">Membrane</location>
        <topology evidence="2">Multi-pass membrane protein</topology>
    </subcellularLocation>
</comment>